<feature type="transmembrane region" description="Helical" evidence="6">
    <location>
        <begin position="222"/>
        <end position="244"/>
    </location>
</feature>
<protein>
    <submittedName>
        <fullName evidence="8">Sulfate transporter</fullName>
    </submittedName>
</protein>
<feature type="transmembrane region" description="Helical" evidence="6">
    <location>
        <begin position="415"/>
        <end position="434"/>
    </location>
</feature>
<proteinExistence type="predicted"/>
<evidence type="ECO:0000259" key="7">
    <source>
        <dbReference type="PROSITE" id="PS50801"/>
    </source>
</evidence>
<keyword evidence="4 6" id="KW-0472">Membrane</keyword>
<dbReference type="InterPro" id="IPR001902">
    <property type="entry name" value="SLC26A/SulP_fam"/>
</dbReference>
<dbReference type="AlphaFoldDB" id="A0A1Y1IMK0"/>
<dbReference type="OMA" id="IVCMAVK"/>
<evidence type="ECO:0000313" key="9">
    <source>
        <dbReference type="Proteomes" id="UP000054558"/>
    </source>
</evidence>
<dbReference type="InterPro" id="IPR002645">
    <property type="entry name" value="STAS_dom"/>
</dbReference>
<evidence type="ECO:0000256" key="6">
    <source>
        <dbReference type="SAM" id="Phobius"/>
    </source>
</evidence>
<dbReference type="GO" id="GO:0055085">
    <property type="term" value="P:transmembrane transport"/>
    <property type="evidence" value="ECO:0000318"/>
    <property type="project" value="GO_Central"/>
</dbReference>
<reference evidence="8 9" key="1">
    <citation type="journal article" date="2014" name="Nat. Commun.">
        <title>Klebsormidium flaccidum genome reveals primary factors for plant terrestrial adaptation.</title>
        <authorList>
            <person name="Hori K."/>
            <person name="Maruyama F."/>
            <person name="Fujisawa T."/>
            <person name="Togashi T."/>
            <person name="Yamamoto N."/>
            <person name="Seo M."/>
            <person name="Sato S."/>
            <person name="Yamada T."/>
            <person name="Mori H."/>
            <person name="Tajima N."/>
            <person name="Moriyama T."/>
            <person name="Ikeuchi M."/>
            <person name="Watanabe M."/>
            <person name="Wada H."/>
            <person name="Kobayashi K."/>
            <person name="Saito M."/>
            <person name="Masuda T."/>
            <person name="Sasaki-Sekimoto Y."/>
            <person name="Mashiguchi K."/>
            <person name="Awai K."/>
            <person name="Shimojima M."/>
            <person name="Masuda S."/>
            <person name="Iwai M."/>
            <person name="Nobusawa T."/>
            <person name="Narise T."/>
            <person name="Kondo S."/>
            <person name="Saito H."/>
            <person name="Sato R."/>
            <person name="Murakawa M."/>
            <person name="Ihara Y."/>
            <person name="Oshima-Yamada Y."/>
            <person name="Ohtaka K."/>
            <person name="Satoh M."/>
            <person name="Sonobe K."/>
            <person name="Ishii M."/>
            <person name="Ohtani R."/>
            <person name="Kanamori-Sato M."/>
            <person name="Honoki R."/>
            <person name="Miyazaki D."/>
            <person name="Mochizuki H."/>
            <person name="Umetsu J."/>
            <person name="Higashi K."/>
            <person name="Shibata D."/>
            <person name="Kamiya Y."/>
            <person name="Sato N."/>
            <person name="Nakamura Y."/>
            <person name="Tabata S."/>
            <person name="Ida S."/>
            <person name="Kurokawa K."/>
            <person name="Ohta H."/>
        </authorList>
    </citation>
    <scope>NUCLEOTIDE SEQUENCE [LARGE SCALE GENOMIC DNA]</scope>
    <source>
        <strain evidence="8 9">NIES-2285</strain>
    </source>
</reference>
<feature type="transmembrane region" description="Helical" evidence="6">
    <location>
        <begin position="441"/>
        <end position="461"/>
    </location>
</feature>
<sequence>MEAGSSGHGPAHDAGLAEALLSSPEERHASAARSTLVNNVSVLKLNSFSGDTEDAGPNLSDSLRESLSIAWQNLCSQPVAVLGSTLESWVPCIRTLRNYSFLDLQGDFIAGMTVGVMLIPQSMAYARIAGLETVYGLYAGLAPSFAYAVFGSSRQLAVGPVALVSLLVSHSLRDYIDPESPDPALKKLYAELAILLSLLVGLIKILFGLLRMGWIVRFLSHPVVSGFTTGAAIIIGLSQVRYWMGLRFPASDRLHVILRNIYVNLGHTHWPEAIMGVAALLFLLIMKHLGKSFKGLHFLRVLGPLAAVIVGTLFAWLTQADVRVIGHIPKGLPGFAPSWNHLEYVQRLALPALVIVGVGCIESVSIAKALAARHHYDLDANQELVGLGLANLIGSVFYAYPAYGSFTRSSVNNDTGARTSMAGVFSAVLVVVVIKYLTHLLYYLPMNILASIVMSSVIGLLDYPEALFLLKVNGKDFLLWMLAFLGTLFFGVETGVVVSVILSLAFVVNESANPHTAVLGRLPGTTVYRNLQQYPDAITTEGVVIVRIDAPIYFANVPFIKDTLRRHESLGSGSEELRFVILEMTPVSSIDSTGCHALVTIYTEYMTRGIQLVLVNPNRVVLETLTRASIPDLIGRQWFFVRVYDAVQVCVAEMKSPRPGSGGSSPGQYSPPPAIAEATVPDLEEGSMSPSALGADFISPYILSQDNASRSAVRHLSIPRPKKRKAELLRTGSFPAPGTSGAPSSPKRHPHSGCLYRGSIF</sequence>
<keyword evidence="3 6" id="KW-1133">Transmembrane helix</keyword>
<dbReference type="Pfam" id="PF00916">
    <property type="entry name" value="Sulfate_transp"/>
    <property type="match status" value="1"/>
</dbReference>
<dbReference type="GO" id="GO:0005886">
    <property type="term" value="C:plasma membrane"/>
    <property type="evidence" value="ECO:0000318"/>
    <property type="project" value="GO_Central"/>
</dbReference>
<accession>A0A1Y1IMK0</accession>
<comment type="subcellular location">
    <subcellularLocation>
        <location evidence="1">Membrane</location>
        <topology evidence="1">Multi-pass membrane protein</topology>
    </subcellularLocation>
</comment>
<dbReference type="Proteomes" id="UP000054558">
    <property type="component" value="Unassembled WGS sequence"/>
</dbReference>
<feature type="domain" description="STAS" evidence="7">
    <location>
        <begin position="533"/>
        <end position="650"/>
    </location>
</feature>
<dbReference type="PANTHER" id="PTHR11814">
    <property type="entry name" value="SULFATE TRANSPORTER"/>
    <property type="match status" value="1"/>
</dbReference>
<feature type="transmembrane region" description="Helical" evidence="6">
    <location>
        <begin position="188"/>
        <end position="210"/>
    </location>
</feature>
<keyword evidence="9" id="KW-1185">Reference proteome</keyword>
<evidence type="ECO:0000256" key="4">
    <source>
        <dbReference type="ARBA" id="ARBA00023136"/>
    </source>
</evidence>
<dbReference type="CDD" id="cd07042">
    <property type="entry name" value="STAS_SulP_like_sulfate_transporter"/>
    <property type="match status" value="1"/>
</dbReference>
<feature type="transmembrane region" description="Helical" evidence="6">
    <location>
        <begin position="348"/>
        <end position="372"/>
    </location>
</feature>
<dbReference type="GO" id="GO:0022857">
    <property type="term" value="F:transmembrane transporter activity"/>
    <property type="evidence" value="ECO:0000318"/>
    <property type="project" value="GO_Central"/>
</dbReference>
<feature type="transmembrane region" description="Helical" evidence="6">
    <location>
        <begin position="384"/>
        <end position="403"/>
    </location>
</feature>
<evidence type="ECO:0000256" key="2">
    <source>
        <dbReference type="ARBA" id="ARBA00022692"/>
    </source>
</evidence>
<evidence type="ECO:0000256" key="1">
    <source>
        <dbReference type="ARBA" id="ARBA00004141"/>
    </source>
</evidence>
<dbReference type="InterPro" id="IPR036513">
    <property type="entry name" value="STAS_dom_sf"/>
</dbReference>
<evidence type="ECO:0000256" key="5">
    <source>
        <dbReference type="SAM" id="MobiDB-lite"/>
    </source>
</evidence>
<organism evidence="8 9">
    <name type="scientific">Klebsormidium nitens</name>
    <name type="common">Green alga</name>
    <name type="synonym">Ulothrix nitens</name>
    <dbReference type="NCBI Taxonomy" id="105231"/>
    <lineage>
        <taxon>Eukaryota</taxon>
        <taxon>Viridiplantae</taxon>
        <taxon>Streptophyta</taxon>
        <taxon>Klebsormidiophyceae</taxon>
        <taxon>Klebsormidiales</taxon>
        <taxon>Klebsormidiaceae</taxon>
        <taxon>Klebsormidium</taxon>
    </lineage>
</organism>
<evidence type="ECO:0000313" key="8">
    <source>
        <dbReference type="EMBL" id="GAQ90371.1"/>
    </source>
</evidence>
<dbReference type="OrthoDB" id="288203at2759"/>
<dbReference type="STRING" id="105231.A0A1Y1IMK0"/>
<feature type="region of interest" description="Disordered" evidence="5">
    <location>
        <begin position="712"/>
        <end position="753"/>
    </location>
</feature>
<dbReference type="EMBL" id="DF237581">
    <property type="protein sequence ID" value="GAQ90371.1"/>
    <property type="molecule type" value="Genomic_DNA"/>
</dbReference>
<keyword evidence="2 6" id="KW-0812">Transmembrane</keyword>
<feature type="compositionally biased region" description="Low complexity" evidence="5">
    <location>
        <begin position="732"/>
        <end position="745"/>
    </location>
</feature>
<dbReference type="SUPFAM" id="SSF52091">
    <property type="entry name" value="SpoIIaa-like"/>
    <property type="match status" value="1"/>
</dbReference>
<name>A0A1Y1IMK0_KLENI</name>
<dbReference type="InterPro" id="IPR011547">
    <property type="entry name" value="SLC26A/SulP_dom"/>
</dbReference>
<dbReference type="PROSITE" id="PS50801">
    <property type="entry name" value="STAS"/>
    <property type="match status" value="1"/>
</dbReference>
<dbReference type="Gene3D" id="3.30.750.24">
    <property type="entry name" value="STAS domain"/>
    <property type="match status" value="1"/>
</dbReference>
<feature type="transmembrane region" description="Helical" evidence="6">
    <location>
        <begin position="298"/>
        <end position="317"/>
    </location>
</feature>
<evidence type="ECO:0000256" key="3">
    <source>
        <dbReference type="ARBA" id="ARBA00022989"/>
    </source>
</evidence>
<gene>
    <name evidence="8" type="ORF">KFL_006320100</name>
</gene>
<dbReference type="Pfam" id="PF01740">
    <property type="entry name" value="STAS"/>
    <property type="match status" value="1"/>
</dbReference>
<feature type="transmembrane region" description="Helical" evidence="6">
    <location>
        <begin position="268"/>
        <end position="286"/>
    </location>
</feature>
<feature type="region of interest" description="Disordered" evidence="5">
    <location>
        <begin position="656"/>
        <end position="675"/>
    </location>
</feature>
<feature type="transmembrane region" description="Helical" evidence="6">
    <location>
        <begin position="481"/>
        <end position="508"/>
    </location>
</feature>
<dbReference type="NCBIfam" id="TIGR00815">
    <property type="entry name" value="sulP"/>
    <property type="match status" value="1"/>
</dbReference>
<feature type="transmembrane region" description="Helical" evidence="6">
    <location>
        <begin position="134"/>
        <end position="150"/>
    </location>
</feature>